<reference evidence="1" key="1">
    <citation type="submission" date="2021-01" db="EMBL/GenBank/DDBJ databases">
        <title>Adiantum capillus-veneris genome.</title>
        <authorList>
            <person name="Fang Y."/>
            <person name="Liao Q."/>
        </authorList>
    </citation>
    <scope>NUCLEOTIDE SEQUENCE</scope>
    <source>
        <strain evidence="1">H3</strain>
        <tissue evidence="1">Leaf</tissue>
    </source>
</reference>
<evidence type="ECO:0000313" key="2">
    <source>
        <dbReference type="Proteomes" id="UP000886520"/>
    </source>
</evidence>
<evidence type="ECO:0000313" key="1">
    <source>
        <dbReference type="EMBL" id="KAI5062636.1"/>
    </source>
</evidence>
<accession>A0A9D4Z7L4</accession>
<gene>
    <name evidence="1" type="ORF">GOP47_0023175</name>
</gene>
<dbReference type="AlphaFoldDB" id="A0A9D4Z7L4"/>
<dbReference type="Proteomes" id="UP000886520">
    <property type="component" value="Chromosome 22"/>
</dbReference>
<comment type="caution">
    <text evidence="1">The sequence shown here is derived from an EMBL/GenBank/DDBJ whole genome shotgun (WGS) entry which is preliminary data.</text>
</comment>
<keyword evidence="2" id="KW-1185">Reference proteome</keyword>
<name>A0A9D4Z7L4_ADICA</name>
<proteinExistence type="predicted"/>
<organism evidence="1 2">
    <name type="scientific">Adiantum capillus-veneris</name>
    <name type="common">Maidenhair fern</name>
    <dbReference type="NCBI Taxonomy" id="13818"/>
    <lineage>
        <taxon>Eukaryota</taxon>
        <taxon>Viridiplantae</taxon>
        <taxon>Streptophyta</taxon>
        <taxon>Embryophyta</taxon>
        <taxon>Tracheophyta</taxon>
        <taxon>Polypodiopsida</taxon>
        <taxon>Polypodiidae</taxon>
        <taxon>Polypodiales</taxon>
        <taxon>Pteridineae</taxon>
        <taxon>Pteridaceae</taxon>
        <taxon>Vittarioideae</taxon>
        <taxon>Adiantum</taxon>
    </lineage>
</organism>
<dbReference type="EMBL" id="JABFUD020000022">
    <property type="protein sequence ID" value="KAI5062636.1"/>
    <property type="molecule type" value="Genomic_DNA"/>
</dbReference>
<sequence>MTTSRREYAPPRGPQPVLQLLHISARRHPSAVLPQAPLDPAFPDSQARPWPGSVLFSQPTAPVLWLCPVAAISCYWPPFSGSFPFNCMAPPLSSSPWPLPWILASTRRPFVAPIPTPAPPPPSYGYPVDS</sequence>
<protein>
    <submittedName>
        <fullName evidence="1">Uncharacterized protein</fullName>
    </submittedName>
</protein>